<reference evidence="2" key="2">
    <citation type="submission" date="2015-01" db="EMBL/GenBank/DDBJ databases">
        <title>Evolutionary Origins and Diversification of the Mycorrhizal Mutualists.</title>
        <authorList>
            <consortium name="DOE Joint Genome Institute"/>
            <consortium name="Mycorrhizal Genomics Consortium"/>
            <person name="Kohler A."/>
            <person name="Kuo A."/>
            <person name="Nagy L.G."/>
            <person name="Floudas D."/>
            <person name="Copeland A."/>
            <person name="Barry K.W."/>
            <person name="Cichocki N."/>
            <person name="Veneault-Fourrey C."/>
            <person name="LaButti K."/>
            <person name="Lindquist E.A."/>
            <person name="Lipzen A."/>
            <person name="Lundell T."/>
            <person name="Morin E."/>
            <person name="Murat C."/>
            <person name="Riley R."/>
            <person name="Ohm R."/>
            <person name="Sun H."/>
            <person name="Tunlid A."/>
            <person name="Henrissat B."/>
            <person name="Grigoriev I.V."/>
            <person name="Hibbett D.S."/>
            <person name="Martin F."/>
        </authorList>
    </citation>
    <scope>NUCLEOTIDE SEQUENCE [LARGE SCALE GENOMIC DNA]</scope>
    <source>
        <strain evidence="2">Marx 270</strain>
    </source>
</reference>
<dbReference type="EMBL" id="KN832003">
    <property type="protein sequence ID" value="KIN99636.1"/>
    <property type="molecule type" value="Genomic_DNA"/>
</dbReference>
<reference evidence="1 2" key="1">
    <citation type="submission" date="2014-04" db="EMBL/GenBank/DDBJ databases">
        <authorList>
            <consortium name="DOE Joint Genome Institute"/>
            <person name="Kuo A."/>
            <person name="Kohler A."/>
            <person name="Costa M.D."/>
            <person name="Nagy L.G."/>
            <person name="Floudas D."/>
            <person name="Copeland A."/>
            <person name="Barry K.W."/>
            <person name="Cichocki N."/>
            <person name="Veneault-Fourrey C."/>
            <person name="LaButti K."/>
            <person name="Lindquist E.A."/>
            <person name="Lipzen A."/>
            <person name="Lundell T."/>
            <person name="Morin E."/>
            <person name="Murat C."/>
            <person name="Sun H."/>
            <person name="Tunlid A."/>
            <person name="Henrissat B."/>
            <person name="Grigoriev I.V."/>
            <person name="Hibbett D.S."/>
            <person name="Martin F."/>
            <person name="Nordberg H.P."/>
            <person name="Cantor M.N."/>
            <person name="Hua S.X."/>
        </authorList>
    </citation>
    <scope>NUCLEOTIDE SEQUENCE [LARGE SCALE GENOMIC DNA]</scope>
    <source>
        <strain evidence="1 2">Marx 270</strain>
    </source>
</reference>
<gene>
    <name evidence="1" type="ORF">M404DRAFT_809063</name>
</gene>
<organism evidence="1 2">
    <name type="scientific">Pisolithus tinctorius Marx 270</name>
    <dbReference type="NCBI Taxonomy" id="870435"/>
    <lineage>
        <taxon>Eukaryota</taxon>
        <taxon>Fungi</taxon>
        <taxon>Dikarya</taxon>
        <taxon>Basidiomycota</taxon>
        <taxon>Agaricomycotina</taxon>
        <taxon>Agaricomycetes</taxon>
        <taxon>Agaricomycetidae</taxon>
        <taxon>Boletales</taxon>
        <taxon>Sclerodermatineae</taxon>
        <taxon>Pisolithaceae</taxon>
        <taxon>Pisolithus</taxon>
    </lineage>
</organism>
<proteinExistence type="predicted"/>
<accession>A0A0C3JQ58</accession>
<dbReference type="HOGENOM" id="CLU_2062446_0_0_1"/>
<sequence>MDVHGSLFLRRMTPSTQSGVRTCGTAPHICSQQRGIPNCRIGGWLRFVYSTYITKCPTLYGRIKGEKLGRGDGDMYEMPSGCDASSFDEACCCDQKAKQNPTGEGRVEYGLGSRGQCDV</sequence>
<evidence type="ECO:0000313" key="2">
    <source>
        <dbReference type="Proteomes" id="UP000054217"/>
    </source>
</evidence>
<dbReference type="InParanoid" id="A0A0C3JQ58"/>
<evidence type="ECO:0000313" key="1">
    <source>
        <dbReference type="EMBL" id="KIN99636.1"/>
    </source>
</evidence>
<name>A0A0C3JQ58_PISTI</name>
<keyword evidence="2" id="KW-1185">Reference proteome</keyword>
<dbReference type="AlphaFoldDB" id="A0A0C3JQ58"/>
<protein>
    <submittedName>
        <fullName evidence="1">Uncharacterized protein</fullName>
    </submittedName>
</protein>
<dbReference type="Proteomes" id="UP000054217">
    <property type="component" value="Unassembled WGS sequence"/>
</dbReference>